<sequence length="376" mass="44566">MRLADQLEDILRQKELTAHLQQQSWREFHSSDTPPTEEFVGSNLEEQRQRNAFIWERFEKTIEKREDGYYVRLPWKDNADTLPHNKGMAIRRLQATVNKLKHDSTLLEQYQATIAQQLDQHIIEEIQETNTTEGPIIHYLAHHGVTTPNKETTQLRSDTERELLDWSRCNRIKLAQRIVAYVLRFIKAITLRLKTQLKERLQRTIPEIRSMSDESYITANEYELALRVLVRNHQSIYYPQHTTNVLYSLILYKDQHGVIRCKGRLGRADFPFDTREPILLMARTKLAEIIVNEGHLPYHCSSSQTMANVRQKFWIPKLRQMAQKVIRRCVACQKMNNLPYKYPNMDDLPEFRVRRTRPFEHVGIDYFGPIEAKRND</sequence>
<feature type="domain" description="Integrase zinc-binding" evidence="1">
    <location>
        <begin position="285"/>
        <end position="337"/>
    </location>
</feature>
<proteinExistence type="predicted"/>
<reference evidence="3" key="2">
    <citation type="journal article" date="2016" name="Sci. Rep.">
        <title>Dictyocaulus viviparus genome, variome and transcriptome elucidate lungworm biology and support future intervention.</title>
        <authorList>
            <person name="McNulty S.N."/>
            <person name="Strube C."/>
            <person name="Rosa B.A."/>
            <person name="Martin J.C."/>
            <person name="Tyagi R."/>
            <person name="Choi Y.J."/>
            <person name="Wang Q."/>
            <person name="Hallsworth Pepin K."/>
            <person name="Zhang X."/>
            <person name="Ozersky P."/>
            <person name="Wilson R.K."/>
            <person name="Sternberg P.W."/>
            <person name="Gasser R.B."/>
            <person name="Mitreva M."/>
        </authorList>
    </citation>
    <scope>NUCLEOTIDE SEQUENCE [LARGE SCALE GENOMIC DNA]</scope>
    <source>
        <strain evidence="3">HannoverDv2000</strain>
    </source>
</reference>
<dbReference type="PANTHER" id="PTHR47331:SF1">
    <property type="entry name" value="GAG-LIKE PROTEIN"/>
    <property type="match status" value="1"/>
</dbReference>
<dbReference type="InterPro" id="IPR041588">
    <property type="entry name" value="Integrase_H2C2"/>
</dbReference>
<evidence type="ECO:0000313" key="3">
    <source>
        <dbReference type="Proteomes" id="UP000053766"/>
    </source>
</evidence>
<dbReference type="Pfam" id="PF17921">
    <property type="entry name" value="Integrase_H2C2"/>
    <property type="match status" value="1"/>
</dbReference>
<feature type="non-terminal residue" evidence="2">
    <location>
        <position position="376"/>
    </location>
</feature>
<name>A0A0D8X6K8_DICVI</name>
<dbReference type="OrthoDB" id="5850742at2759"/>
<organism evidence="2 3">
    <name type="scientific">Dictyocaulus viviparus</name>
    <name type="common">Bovine lungworm</name>
    <dbReference type="NCBI Taxonomy" id="29172"/>
    <lineage>
        <taxon>Eukaryota</taxon>
        <taxon>Metazoa</taxon>
        <taxon>Ecdysozoa</taxon>
        <taxon>Nematoda</taxon>
        <taxon>Chromadorea</taxon>
        <taxon>Rhabditida</taxon>
        <taxon>Rhabditina</taxon>
        <taxon>Rhabditomorpha</taxon>
        <taxon>Strongyloidea</taxon>
        <taxon>Metastrongylidae</taxon>
        <taxon>Dictyocaulus</taxon>
    </lineage>
</organism>
<dbReference type="EMBL" id="KN717686">
    <property type="protein sequence ID" value="KJH40158.1"/>
    <property type="molecule type" value="Genomic_DNA"/>
</dbReference>
<accession>A0A0D8X6K8</accession>
<keyword evidence="3" id="KW-1185">Reference proteome</keyword>
<reference evidence="2 3" key="1">
    <citation type="submission" date="2013-11" db="EMBL/GenBank/DDBJ databases">
        <title>Draft genome of the bovine lungworm Dictyocaulus viviparus.</title>
        <authorList>
            <person name="Mitreva M."/>
        </authorList>
    </citation>
    <scope>NUCLEOTIDE SEQUENCE [LARGE SCALE GENOMIC DNA]</scope>
    <source>
        <strain evidence="2 3">HannoverDv2000</strain>
    </source>
</reference>
<dbReference type="PANTHER" id="PTHR47331">
    <property type="entry name" value="PHD-TYPE DOMAIN-CONTAINING PROTEIN"/>
    <property type="match status" value="1"/>
</dbReference>
<dbReference type="STRING" id="29172.A0A0D8X6K8"/>
<dbReference type="Proteomes" id="UP000053766">
    <property type="component" value="Unassembled WGS sequence"/>
</dbReference>
<gene>
    <name evidence="2" type="ORF">DICVIV_13912</name>
</gene>
<evidence type="ECO:0000313" key="2">
    <source>
        <dbReference type="EMBL" id="KJH40158.1"/>
    </source>
</evidence>
<evidence type="ECO:0000259" key="1">
    <source>
        <dbReference type="Pfam" id="PF17921"/>
    </source>
</evidence>
<protein>
    <recommendedName>
        <fullName evidence="1">Integrase zinc-binding domain-containing protein</fullName>
    </recommendedName>
</protein>
<dbReference type="Gene3D" id="1.10.340.70">
    <property type="match status" value="1"/>
</dbReference>
<dbReference type="AlphaFoldDB" id="A0A0D8X6K8"/>